<dbReference type="PROSITE" id="PS50943">
    <property type="entry name" value="HTH_CROC1"/>
    <property type="match status" value="1"/>
</dbReference>
<feature type="transmembrane region" description="Helical" evidence="2">
    <location>
        <begin position="108"/>
        <end position="132"/>
    </location>
</feature>
<dbReference type="EMBL" id="JAJEQC010000017">
    <property type="protein sequence ID" value="MCC2137842.1"/>
    <property type="molecule type" value="Genomic_DNA"/>
</dbReference>
<dbReference type="SUPFAM" id="SSF47413">
    <property type="entry name" value="lambda repressor-like DNA-binding domains"/>
    <property type="match status" value="1"/>
</dbReference>
<evidence type="ECO:0000313" key="4">
    <source>
        <dbReference type="EMBL" id="MCC2137842.1"/>
    </source>
</evidence>
<feature type="domain" description="HTH cro/C1-type" evidence="3">
    <location>
        <begin position="7"/>
        <end position="61"/>
    </location>
</feature>
<dbReference type="InterPro" id="IPR001387">
    <property type="entry name" value="Cro/C1-type_HTH"/>
</dbReference>
<evidence type="ECO:0000256" key="2">
    <source>
        <dbReference type="SAM" id="Phobius"/>
    </source>
</evidence>
<dbReference type="Proteomes" id="UP001199424">
    <property type="component" value="Unassembled WGS sequence"/>
</dbReference>
<dbReference type="PANTHER" id="PTHR46558">
    <property type="entry name" value="TRACRIPTIONAL REGULATORY PROTEIN-RELATED-RELATED"/>
    <property type="match status" value="1"/>
</dbReference>
<dbReference type="GO" id="GO:0003677">
    <property type="term" value="F:DNA binding"/>
    <property type="evidence" value="ECO:0007669"/>
    <property type="project" value="UniProtKB-KW"/>
</dbReference>
<protein>
    <submittedName>
        <fullName evidence="4">Helix-turn-helix transcriptional regulator</fullName>
    </submittedName>
</protein>
<proteinExistence type="predicted"/>
<dbReference type="Gene3D" id="1.10.260.40">
    <property type="entry name" value="lambda repressor-like DNA-binding domains"/>
    <property type="match status" value="1"/>
</dbReference>
<dbReference type="PANTHER" id="PTHR46558:SF13">
    <property type="entry name" value="HTH-TYPE TRANSCRIPTIONAL REGULATOR IMMR"/>
    <property type="match status" value="1"/>
</dbReference>
<dbReference type="RefSeq" id="WP_308449981.1">
    <property type="nucleotide sequence ID" value="NZ_JAJEQC010000017.1"/>
</dbReference>
<evidence type="ECO:0000313" key="5">
    <source>
        <dbReference type="Proteomes" id="UP001199424"/>
    </source>
</evidence>
<comment type="caution">
    <text evidence="4">The sequence shown here is derived from an EMBL/GenBank/DDBJ whole genome shotgun (WGS) entry which is preliminary data.</text>
</comment>
<reference evidence="4" key="1">
    <citation type="submission" date="2021-10" db="EMBL/GenBank/DDBJ databases">
        <title>Anaerobic single-cell dispensing facilitates the cultivation of human gut bacteria.</title>
        <authorList>
            <person name="Afrizal A."/>
        </authorList>
    </citation>
    <scope>NUCLEOTIDE SEQUENCE</scope>
    <source>
        <strain evidence="4">CLA-AA-H250</strain>
    </source>
</reference>
<dbReference type="InterPro" id="IPR010982">
    <property type="entry name" value="Lambda_DNA-bd_dom_sf"/>
</dbReference>
<keyword evidence="2" id="KW-1133">Transmembrane helix</keyword>
<dbReference type="Pfam" id="PF01381">
    <property type="entry name" value="HTH_3"/>
    <property type="match status" value="1"/>
</dbReference>
<accession>A0AAE3AJV0</accession>
<dbReference type="SMART" id="SM00530">
    <property type="entry name" value="HTH_XRE"/>
    <property type="match status" value="1"/>
</dbReference>
<dbReference type="AlphaFoldDB" id="A0AAE3AJV0"/>
<evidence type="ECO:0000259" key="3">
    <source>
        <dbReference type="PROSITE" id="PS50943"/>
    </source>
</evidence>
<organism evidence="4 5">
    <name type="scientific">Hominenteromicrobium mulieris</name>
    <dbReference type="NCBI Taxonomy" id="2885357"/>
    <lineage>
        <taxon>Bacteria</taxon>
        <taxon>Bacillati</taxon>
        <taxon>Bacillota</taxon>
        <taxon>Clostridia</taxon>
        <taxon>Eubacteriales</taxon>
        <taxon>Oscillospiraceae</taxon>
        <taxon>Hominenteromicrobium</taxon>
    </lineage>
</organism>
<name>A0AAE3AJV0_9FIRM</name>
<dbReference type="CDD" id="cd00093">
    <property type="entry name" value="HTH_XRE"/>
    <property type="match status" value="1"/>
</dbReference>
<keyword evidence="2" id="KW-0812">Transmembrane</keyword>
<evidence type="ECO:0000256" key="1">
    <source>
        <dbReference type="ARBA" id="ARBA00023125"/>
    </source>
</evidence>
<keyword evidence="5" id="KW-1185">Reference proteome</keyword>
<sequence length="169" mass="19287">MELYEKLYQLRKKSGFTQSELAEKLGISRQTVSNWELGTSVPPSKRLIEISKLYQVPIDYLLNEPKAEPLDTSSLDKSILSTEHSTEPLSSRKSLFFKIKKRFFERPAHIIVVLLLGFLIGVSFAILLFFLFSKPIAQETVCEYEYENLSSNGISIPDGTDGEFDLTWD</sequence>
<keyword evidence="2" id="KW-0472">Membrane</keyword>
<gene>
    <name evidence="4" type="ORF">LKD31_12630</name>
</gene>
<keyword evidence="1" id="KW-0238">DNA-binding</keyword>